<keyword evidence="4 14" id="KW-0812">Transmembrane</keyword>
<comment type="catalytic activity">
    <reaction evidence="12 14">
        <text>ATP + H2O + phospholipidSide 1 = ADP + phosphate + phospholipidSide 2.</text>
        <dbReference type="EC" id="7.6.2.1"/>
    </reaction>
</comment>
<dbReference type="InterPro" id="IPR023298">
    <property type="entry name" value="ATPase_P-typ_TM_dom_sf"/>
</dbReference>
<comment type="similarity">
    <text evidence="3 14">Belongs to the cation transport ATPase (P-type) (TC 3.A.3) family. Type IV subfamily.</text>
</comment>
<dbReference type="NCBIfam" id="TIGR01652">
    <property type="entry name" value="ATPase-Plipid"/>
    <property type="match status" value="1"/>
</dbReference>
<evidence type="ECO:0000256" key="2">
    <source>
        <dbReference type="ARBA" id="ARBA00004308"/>
    </source>
</evidence>
<evidence type="ECO:0000256" key="11">
    <source>
        <dbReference type="ARBA" id="ARBA00023136"/>
    </source>
</evidence>
<feature type="domain" description="P-type ATPase N-terminal" evidence="16">
    <location>
        <begin position="20"/>
        <end position="69"/>
    </location>
</feature>
<protein>
    <recommendedName>
        <fullName evidence="14">Phospholipid-transporting ATPase</fullName>
        <ecNumber evidence="14">7.6.2.1</ecNumber>
    </recommendedName>
</protein>
<keyword evidence="7 14" id="KW-0067">ATP-binding</keyword>
<comment type="subcellular location">
    <subcellularLocation>
        <location evidence="2">Endomembrane system</location>
    </subcellularLocation>
    <subcellularLocation>
        <location evidence="1 14">Membrane</location>
        <topology evidence="1 14">Multi-pass membrane protein</topology>
    </subcellularLocation>
</comment>
<feature type="transmembrane region" description="Helical" evidence="14">
    <location>
        <begin position="949"/>
        <end position="967"/>
    </location>
</feature>
<dbReference type="Proteomes" id="UP001516464">
    <property type="component" value="Unassembled WGS sequence"/>
</dbReference>
<feature type="transmembrane region" description="Helical" evidence="14">
    <location>
        <begin position="920"/>
        <end position="942"/>
    </location>
</feature>
<evidence type="ECO:0000256" key="8">
    <source>
        <dbReference type="ARBA" id="ARBA00022842"/>
    </source>
</evidence>
<gene>
    <name evidence="18" type="primary">Atp9b</name>
    <name evidence="18" type="ORF">TCON_0839</name>
</gene>
<dbReference type="Gene3D" id="2.70.150.10">
    <property type="entry name" value="Calcium-transporting ATPase, cytoplasmic transduction domain A"/>
    <property type="match status" value="1"/>
</dbReference>
<dbReference type="Gene3D" id="3.40.50.1000">
    <property type="entry name" value="HAD superfamily/HAD-like"/>
    <property type="match status" value="1"/>
</dbReference>
<dbReference type="NCBIfam" id="TIGR01494">
    <property type="entry name" value="ATPase_P-type"/>
    <property type="match status" value="3"/>
</dbReference>
<dbReference type="PROSITE" id="PS00154">
    <property type="entry name" value="ATPASE_E1_E2"/>
    <property type="match status" value="1"/>
</dbReference>
<sequence length="1018" mass="115546">MKKHDITDFSIRQITLGEPSTNYPPNTIRNQKYRWYTFPFQVFLGQFRQIFNIFFFMICVSQLIPALNVSPIISNVGPWVFVLLINLIKEGLDDYQRYLRDKEANSQCYLRLNGGDVVQSSMLRVGDIVVVEKNQKIPADMVLLKTMERHGQSFIRTDQLDGETDWKLRQAVPMTHTLESLTESTIIIHADKPHKDIYSFIGKMEVTNALGKTEMVSLSLENMLWMNTILATGTIYGGVIYTGKDTRAVMNTAKPVNKLGLIDRELNRYSIILSSAAILLSMIFTVLRGISYNSVTTCIRFIVIFSAIIPISLKVSIDTARYFYTKDIEKDKNISGSIVRNSNIPEELGRISYLLSDKTGTLTKNEMEMKKVHLGSMCYTQELNGEVSELLEKVLKEKNDNKISENINDNIINENINDSILSETHLGGSLFSRGKKDIASRIFDLLEALVICHNVTPVHEEGTVTYQASSPDEIAMVRWTEKIGFMLHDRSREYICIKDLLGNEHKYLILHTFPFTSEKKRMGIIVKSPNGEIILFVKGADVVMKEMVKVNDWLDEEADNMAREGLRTLIVAKRILDEEEYNNFDEELKKAKLCFTGRGEEIDRVVSTIEKELTTLGLTGVEDKLQDDVKVTLENLRNAGVKIWMLTGDKIETAISISISSRLFSKQNSFAIIMGLKAREEAWEMLNEVEKRKDDCIVIDGVSIQIMIDNFLSEFMRVASKMDAVVCCRCSPTQKAIIARGLRSYTKKSVCCIGDGGNDVSMIIESDVGIGIVGKEGNQASLAADFSITQFSHIYELLIWHGRNCYKGTSKLTNFIVQRGITISVIQAIFSSLFYFAPIAVYRGFLLMGYATVFTMFPSLAIIFSRDISRDIAFKFPELYKELVKTHYLSLKNLLTYTLLSFYQGSIIMLLSFFSFPHELFSIITITFSCLIIIELMTIMLLFSSINKAMLISEFASLLCYCMSFFLLPKELVLPHSSIFKFMSSVIIISISGLVFPFLHKLWCMFMSPSTYSKLSSF</sequence>
<keyword evidence="8 14" id="KW-0460">Magnesium</keyword>
<evidence type="ECO:0000313" key="19">
    <source>
        <dbReference type="Proteomes" id="UP001516464"/>
    </source>
</evidence>
<dbReference type="InterPro" id="IPR008250">
    <property type="entry name" value="ATPase_P-typ_transduc_dom_A_sf"/>
</dbReference>
<reference evidence="18 19" key="1">
    <citation type="submission" date="2019-01" db="EMBL/GenBank/DDBJ databases">
        <title>Genomes sequencing and comparative genomics of infectious freshwater microsporidia, Cucumispora dikerogammari and Thelohania contejeani.</title>
        <authorList>
            <person name="Cormier A."/>
            <person name="Giraud I."/>
            <person name="Wattier R."/>
            <person name="Teixeira M."/>
            <person name="Grandjean F."/>
            <person name="Rigaud T."/>
            <person name="Cordaux R."/>
        </authorList>
    </citation>
    <scope>NUCLEOTIDE SEQUENCE [LARGE SCALE GENOMIC DNA]</scope>
    <source>
        <strain evidence="18">T1</strain>
        <tissue evidence="18">Spores</tissue>
    </source>
</reference>
<dbReference type="Pfam" id="PF13246">
    <property type="entry name" value="Cation_ATPase"/>
    <property type="match status" value="1"/>
</dbReference>
<keyword evidence="19" id="KW-1185">Reference proteome</keyword>
<dbReference type="InterPro" id="IPR018303">
    <property type="entry name" value="ATPase_P-typ_P_site"/>
</dbReference>
<evidence type="ECO:0000256" key="6">
    <source>
        <dbReference type="ARBA" id="ARBA00022741"/>
    </source>
</evidence>
<dbReference type="InterPro" id="IPR023214">
    <property type="entry name" value="HAD_sf"/>
</dbReference>
<keyword evidence="11 14" id="KW-0472">Membrane</keyword>
<feature type="transmembrane region" description="Helical" evidence="14">
    <location>
        <begin position="50"/>
        <end position="70"/>
    </location>
</feature>
<evidence type="ECO:0000256" key="4">
    <source>
        <dbReference type="ARBA" id="ARBA00022692"/>
    </source>
</evidence>
<dbReference type="InterPro" id="IPR032630">
    <property type="entry name" value="P_typ_ATPase_c"/>
</dbReference>
<feature type="transmembrane region" description="Helical" evidence="14">
    <location>
        <begin position="269"/>
        <end position="287"/>
    </location>
</feature>
<evidence type="ECO:0000256" key="10">
    <source>
        <dbReference type="ARBA" id="ARBA00022989"/>
    </source>
</evidence>
<dbReference type="InterPro" id="IPR006539">
    <property type="entry name" value="P-type_ATPase_IV"/>
</dbReference>
<dbReference type="SUPFAM" id="SSF81653">
    <property type="entry name" value="Calcium ATPase, transduction domain A"/>
    <property type="match status" value="1"/>
</dbReference>
<name>A0ABQ7I0L1_9MICR</name>
<dbReference type="InterPro" id="IPR036412">
    <property type="entry name" value="HAD-like_sf"/>
</dbReference>
<evidence type="ECO:0000259" key="16">
    <source>
        <dbReference type="Pfam" id="PF16209"/>
    </source>
</evidence>
<evidence type="ECO:0000256" key="13">
    <source>
        <dbReference type="ARBA" id="ARBA00049128"/>
    </source>
</evidence>
<evidence type="ECO:0000256" key="7">
    <source>
        <dbReference type="ARBA" id="ARBA00022840"/>
    </source>
</evidence>
<dbReference type="SUPFAM" id="SSF81660">
    <property type="entry name" value="Metal cation-transporting ATPase, ATP-binding domain N"/>
    <property type="match status" value="1"/>
</dbReference>
<proteinExistence type="inferred from homology"/>
<dbReference type="SFLD" id="SFLDS00003">
    <property type="entry name" value="Haloacid_Dehalogenase"/>
    <property type="match status" value="1"/>
</dbReference>
<dbReference type="PRINTS" id="PR00119">
    <property type="entry name" value="CATATPASE"/>
</dbReference>
<dbReference type="Pfam" id="PF16209">
    <property type="entry name" value="PhoLip_ATPase_N"/>
    <property type="match status" value="1"/>
</dbReference>
<dbReference type="SUPFAM" id="SSF56784">
    <property type="entry name" value="HAD-like"/>
    <property type="match status" value="1"/>
</dbReference>
<keyword evidence="10 14" id="KW-1133">Transmembrane helix</keyword>
<dbReference type="InterPro" id="IPR044492">
    <property type="entry name" value="P_typ_ATPase_HD_dom"/>
</dbReference>
<keyword evidence="6 14" id="KW-0547">Nucleotide-binding</keyword>
<evidence type="ECO:0000256" key="12">
    <source>
        <dbReference type="ARBA" id="ARBA00034036"/>
    </source>
</evidence>
<evidence type="ECO:0000256" key="5">
    <source>
        <dbReference type="ARBA" id="ARBA00022723"/>
    </source>
</evidence>
<feature type="transmembrane region" description="Helical" evidence="14">
    <location>
        <begin position="821"/>
        <end position="841"/>
    </location>
</feature>
<dbReference type="PRINTS" id="PR00121">
    <property type="entry name" value="NAKATPASE"/>
</dbReference>
<feature type="transmembrane region" description="Helical" evidence="14">
    <location>
        <begin position="979"/>
        <end position="999"/>
    </location>
</feature>
<evidence type="ECO:0000256" key="1">
    <source>
        <dbReference type="ARBA" id="ARBA00004141"/>
    </source>
</evidence>
<evidence type="ECO:0000256" key="3">
    <source>
        <dbReference type="ARBA" id="ARBA00008109"/>
    </source>
</evidence>
<organism evidence="18 19">
    <name type="scientific">Astathelohania contejeani</name>
    <dbReference type="NCBI Taxonomy" id="164912"/>
    <lineage>
        <taxon>Eukaryota</taxon>
        <taxon>Fungi</taxon>
        <taxon>Fungi incertae sedis</taxon>
        <taxon>Microsporidia</taxon>
        <taxon>Astathelohaniidae</taxon>
        <taxon>Astathelohania</taxon>
    </lineage>
</organism>
<evidence type="ECO:0000256" key="9">
    <source>
        <dbReference type="ARBA" id="ARBA00022967"/>
    </source>
</evidence>
<evidence type="ECO:0000313" key="18">
    <source>
        <dbReference type="EMBL" id="KAF7683962.1"/>
    </source>
</evidence>
<feature type="transmembrane region" description="Helical" evidence="14">
    <location>
        <begin position="299"/>
        <end position="317"/>
    </location>
</feature>
<comment type="catalytic activity">
    <reaction evidence="13">
        <text>a 1,2-diacyl-sn-glycero-3-phosphoethanolamine(out) + ATP + H2O = a 1,2-diacyl-sn-glycero-3-phosphoethanolamine(in) + ADP + phosphate + H(+)</text>
        <dbReference type="Rhea" id="RHEA:66132"/>
        <dbReference type="ChEBI" id="CHEBI:15377"/>
        <dbReference type="ChEBI" id="CHEBI:15378"/>
        <dbReference type="ChEBI" id="CHEBI:30616"/>
        <dbReference type="ChEBI" id="CHEBI:43474"/>
        <dbReference type="ChEBI" id="CHEBI:64612"/>
        <dbReference type="ChEBI" id="CHEBI:456216"/>
    </reaction>
    <physiologicalReaction direction="left-to-right" evidence="13">
        <dbReference type="Rhea" id="RHEA:66133"/>
    </physiologicalReaction>
</comment>
<feature type="transmembrane region" description="Helical" evidence="14">
    <location>
        <begin position="847"/>
        <end position="865"/>
    </location>
</feature>
<dbReference type="InterPro" id="IPR001757">
    <property type="entry name" value="P_typ_ATPase"/>
</dbReference>
<evidence type="ECO:0000259" key="15">
    <source>
        <dbReference type="Pfam" id="PF00122"/>
    </source>
</evidence>
<dbReference type="InterPro" id="IPR032631">
    <property type="entry name" value="P-type_ATPase_N"/>
</dbReference>
<comment type="caution">
    <text evidence="18">The sequence shown here is derived from an EMBL/GenBank/DDBJ whole genome shotgun (WGS) entry which is preliminary data.</text>
</comment>
<feature type="domain" description="P-type ATPase A" evidence="15">
    <location>
        <begin position="115"/>
        <end position="247"/>
    </location>
</feature>
<accession>A0ABQ7I0L1</accession>
<dbReference type="SFLD" id="SFLDF00027">
    <property type="entry name" value="p-type_atpase"/>
    <property type="match status" value="1"/>
</dbReference>
<dbReference type="SUPFAM" id="SSF81665">
    <property type="entry name" value="Calcium ATPase, transmembrane domain M"/>
    <property type="match status" value="1"/>
</dbReference>
<evidence type="ECO:0000259" key="17">
    <source>
        <dbReference type="Pfam" id="PF16212"/>
    </source>
</evidence>
<feature type="domain" description="P-type ATPase C-terminal" evidence="17">
    <location>
        <begin position="782"/>
        <end position="1000"/>
    </location>
</feature>
<dbReference type="InterPro" id="IPR059000">
    <property type="entry name" value="ATPase_P-type_domA"/>
</dbReference>
<dbReference type="EMBL" id="SBIQ01000038">
    <property type="protein sequence ID" value="KAF7683962.1"/>
    <property type="molecule type" value="Genomic_DNA"/>
</dbReference>
<dbReference type="EC" id="7.6.2.1" evidence="14"/>
<dbReference type="SFLD" id="SFLDG00002">
    <property type="entry name" value="C1.7:_P-type_atpase_like"/>
    <property type="match status" value="1"/>
</dbReference>
<dbReference type="PANTHER" id="PTHR24092:SF5">
    <property type="entry name" value="PHOSPHOLIPID-TRANSPORTING ATPASE"/>
    <property type="match status" value="1"/>
</dbReference>
<dbReference type="Gene3D" id="3.40.1110.10">
    <property type="entry name" value="Calcium-transporting ATPase, cytoplasmic domain N"/>
    <property type="match status" value="1"/>
</dbReference>
<dbReference type="Pfam" id="PF00122">
    <property type="entry name" value="E1-E2_ATPase"/>
    <property type="match status" value="1"/>
</dbReference>
<keyword evidence="5" id="KW-0479">Metal-binding</keyword>
<feature type="transmembrane region" description="Helical" evidence="14">
    <location>
        <begin position="894"/>
        <end position="914"/>
    </location>
</feature>
<dbReference type="Pfam" id="PF16212">
    <property type="entry name" value="PhoLip_ATPase_C"/>
    <property type="match status" value="1"/>
</dbReference>
<keyword evidence="9 14" id="KW-1278">Translocase</keyword>
<dbReference type="InterPro" id="IPR023299">
    <property type="entry name" value="ATPase_P-typ_cyto_dom_N"/>
</dbReference>
<dbReference type="PANTHER" id="PTHR24092">
    <property type="entry name" value="PROBABLE PHOSPHOLIPID-TRANSPORTING ATPASE"/>
    <property type="match status" value="1"/>
</dbReference>
<evidence type="ECO:0000256" key="14">
    <source>
        <dbReference type="RuleBase" id="RU362033"/>
    </source>
</evidence>